<keyword evidence="1" id="KW-0175">Coiled coil</keyword>
<protein>
    <submittedName>
        <fullName evidence="3">Uncharacterized protein</fullName>
    </submittedName>
</protein>
<evidence type="ECO:0000256" key="1">
    <source>
        <dbReference type="SAM" id="Coils"/>
    </source>
</evidence>
<gene>
    <name evidence="3" type="ORF">C1SCF055_LOCUS13779</name>
</gene>
<feature type="compositionally biased region" description="Acidic residues" evidence="2">
    <location>
        <begin position="304"/>
        <end position="318"/>
    </location>
</feature>
<name>A0A9P1C7Z8_9DINO</name>
<dbReference type="Proteomes" id="UP001152797">
    <property type="component" value="Unassembled WGS sequence"/>
</dbReference>
<feature type="region of interest" description="Disordered" evidence="2">
    <location>
        <begin position="1209"/>
        <end position="1308"/>
    </location>
</feature>
<feature type="coiled-coil region" evidence="1">
    <location>
        <begin position="202"/>
        <end position="279"/>
    </location>
</feature>
<feature type="compositionally biased region" description="Basic and acidic residues" evidence="2">
    <location>
        <begin position="1294"/>
        <end position="1303"/>
    </location>
</feature>
<reference evidence="3" key="1">
    <citation type="submission" date="2022-10" db="EMBL/GenBank/DDBJ databases">
        <authorList>
            <person name="Chen Y."/>
            <person name="Dougan E. K."/>
            <person name="Chan C."/>
            <person name="Rhodes N."/>
            <person name="Thang M."/>
        </authorList>
    </citation>
    <scope>NUCLEOTIDE SEQUENCE</scope>
</reference>
<proteinExistence type="predicted"/>
<accession>A0A9P1C7Z8</accession>
<feature type="compositionally biased region" description="Basic and acidic residues" evidence="2">
    <location>
        <begin position="1134"/>
        <end position="1143"/>
    </location>
</feature>
<dbReference type="EMBL" id="CAMXCT030001081">
    <property type="protein sequence ID" value="CAL4773737.1"/>
    <property type="molecule type" value="Genomic_DNA"/>
</dbReference>
<feature type="region of interest" description="Disordered" evidence="2">
    <location>
        <begin position="303"/>
        <end position="324"/>
    </location>
</feature>
<feature type="region of interest" description="Disordered" evidence="2">
    <location>
        <begin position="762"/>
        <end position="792"/>
    </location>
</feature>
<organism evidence="3">
    <name type="scientific">Cladocopium goreaui</name>
    <dbReference type="NCBI Taxonomy" id="2562237"/>
    <lineage>
        <taxon>Eukaryota</taxon>
        <taxon>Sar</taxon>
        <taxon>Alveolata</taxon>
        <taxon>Dinophyceae</taxon>
        <taxon>Suessiales</taxon>
        <taxon>Symbiodiniaceae</taxon>
        <taxon>Cladocopium</taxon>
    </lineage>
</organism>
<keyword evidence="5" id="KW-1185">Reference proteome</keyword>
<feature type="region of interest" description="Disordered" evidence="2">
    <location>
        <begin position="809"/>
        <end position="829"/>
    </location>
</feature>
<evidence type="ECO:0000256" key="2">
    <source>
        <dbReference type="SAM" id="MobiDB-lite"/>
    </source>
</evidence>
<feature type="region of interest" description="Disordered" evidence="2">
    <location>
        <begin position="885"/>
        <end position="912"/>
    </location>
</feature>
<feature type="region of interest" description="Disordered" evidence="2">
    <location>
        <begin position="1125"/>
        <end position="1154"/>
    </location>
</feature>
<feature type="coiled-coil region" evidence="1">
    <location>
        <begin position="111"/>
        <end position="145"/>
    </location>
</feature>
<feature type="region of interest" description="Disordered" evidence="2">
    <location>
        <begin position="74"/>
        <end position="95"/>
    </location>
</feature>
<feature type="compositionally biased region" description="Acidic residues" evidence="2">
    <location>
        <begin position="155"/>
        <end position="167"/>
    </location>
</feature>
<reference evidence="4 5" key="2">
    <citation type="submission" date="2024-05" db="EMBL/GenBank/DDBJ databases">
        <authorList>
            <person name="Chen Y."/>
            <person name="Shah S."/>
            <person name="Dougan E. K."/>
            <person name="Thang M."/>
            <person name="Chan C."/>
        </authorList>
    </citation>
    <scope>NUCLEOTIDE SEQUENCE [LARGE SCALE GENOMIC DNA]</scope>
</reference>
<feature type="region of interest" description="Disordered" evidence="2">
    <location>
        <begin position="641"/>
        <end position="670"/>
    </location>
</feature>
<feature type="region of interest" description="Disordered" evidence="2">
    <location>
        <begin position="930"/>
        <end position="949"/>
    </location>
</feature>
<feature type="compositionally biased region" description="Basic and acidic residues" evidence="2">
    <location>
        <begin position="1013"/>
        <end position="1022"/>
    </location>
</feature>
<feature type="region of interest" description="Disordered" evidence="2">
    <location>
        <begin position="688"/>
        <end position="709"/>
    </location>
</feature>
<feature type="compositionally biased region" description="Basic and acidic residues" evidence="2">
    <location>
        <begin position="771"/>
        <end position="780"/>
    </location>
</feature>
<feature type="region of interest" description="Disordered" evidence="2">
    <location>
        <begin position="1393"/>
        <end position="1415"/>
    </location>
</feature>
<feature type="compositionally biased region" description="Polar residues" evidence="2">
    <location>
        <begin position="74"/>
        <end position="84"/>
    </location>
</feature>
<feature type="compositionally biased region" description="Polar residues" evidence="2">
    <location>
        <begin position="1213"/>
        <end position="1222"/>
    </location>
</feature>
<evidence type="ECO:0000313" key="4">
    <source>
        <dbReference type="EMBL" id="CAL4773737.1"/>
    </source>
</evidence>
<comment type="caution">
    <text evidence="3">The sequence shown here is derived from an EMBL/GenBank/DDBJ whole genome shotgun (WGS) entry which is preliminary data.</text>
</comment>
<feature type="region of interest" description="Disordered" evidence="2">
    <location>
        <begin position="1051"/>
        <end position="1072"/>
    </location>
</feature>
<sequence length="1447" mass="155920">MDLPSLHLESPGQRPWVQKLALDSLPSPSPSQHNLQLQNLATKHWRKIRNNIFANSFSELSELQKEDEEYNIYTSASEASSPQSPRKPWIGSPDVSASLGPVRPVRPAPAVQLLQAQLQEATEEIERLYTEKEDVEQVLKQVRRNSIREQLPDPDSPEEVSVESLPEEVPEMSMSMSMMSMSLSPSVFDRKALHRNLTLAEYPEEQENYAELLAEERRLRNEENDAWEILRSNLEEKQAELQLEVTAAFGEAEAAMERSQLQEMKAEMWRQELEQAREDEGTLQYRNSMHFCLQEDMRLNEGGVENEETSTENDETVDQSEKTMSEVRSLKTVAQKSLESMCVWQNSAVLQQCLTHWRSKLRDRARRNAAAALVSRNGTEEDYRIQLQCLNAWRLVSQVKTAVPEQRLRSPSSLEARVNALGALGWLGNGAADRGVAMARVTLTLAQLVTVTATTSLPALLSSTEEGRTEYLGVAGGLAAAITVAWPVWRVILCIQRRFPARARQKGWAVLVDQSTRLWPPAGDEGQMQAELVDLEAKENVEVRYAEGFQPLDPCESAASQLRLFSQKRQGQTSPVKGNSQSNQDFANEVGELGTVHAEAGNRIEASDAQDVSKPQPLQADLKQGHFVGRPALQLRNFRSFDGNAAGKDGAGKAERGARGESGNVTLPGSVPVTAAADGFDLVAEAAREAQPGAQLEEEQTTKNQDSANHVSELGTAHAEAGNGIEASDAPDVSKPQPLQIDLKQGQFVGRPALQLRNFRSFDGNAAGKDGAGKAERGARGESGSVTLPGSVPVTAAADGFDLVAEAAREAQPGAQLEEEQTTKNQDSANHVSELGTVHAEAGNGIEASDAPDVSKPQPLQIDLKQGQFVGRPALQLRNFRSFDGNVAGKDGAGKAERGARGESGNVTLPGSVPVTAAADGFDLVAEAAREAQPGAQLEEEQTTKNQDSANHMSELGTVHAEAGNGIEASDAPDVSKPQPLQADLKQGQFVGRPALQLRNFRSFDGNAAGKDGAGKAERGARGESGNVTLPGSVPVTAAADGFDLVAEAAREAQPGAQLEEEQTTKNQDSANHVSELGTAHAEAGNGIEASDAPDVSKPQPLQIDLKQGQFVGRPALQLRNFRSFDGNAAGKDGAGKAERGARGESGNVTLPGSVPVTAAADGFDLVAEAAKEVQPGAQLEEEQTTKNQDSANHVSGLATVGIEASDAPDISKTVTEPSQTDLKQELSIRSPAIQLRHLRSQKSVSPKFRKDPRAGRGSSESPHALAGGRRRPFSEAESRSRPSRSSRSASPERVVETKKKSDGTNGIAAQLVEDKADLGELGEPEAVQSEENCNGQLSPALNLRDLRSSMALHQQRKEELEKCVANFAQSEQFHQCIMQTEQAHALLQQLLPQGKPGQPGKSEDSPKRLQQQQPYLLSVALKRAGETEPAVKLDSLASDGARPSMP</sequence>
<feature type="compositionally biased region" description="Low complexity" evidence="2">
    <location>
        <begin position="1284"/>
        <end position="1293"/>
    </location>
</feature>
<feature type="region of interest" description="Disordered" evidence="2">
    <location>
        <begin position="1427"/>
        <end position="1447"/>
    </location>
</feature>
<evidence type="ECO:0000313" key="3">
    <source>
        <dbReference type="EMBL" id="CAI3986425.1"/>
    </source>
</evidence>
<dbReference type="EMBL" id="CAMXCT010001081">
    <property type="protein sequence ID" value="CAI3986425.1"/>
    <property type="molecule type" value="Genomic_DNA"/>
</dbReference>
<evidence type="ECO:0000313" key="5">
    <source>
        <dbReference type="Proteomes" id="UP001152797"/>
    </source>
</evidence>
<feature type="region of interest" description="Disordered" evidence="2">
    <location>
        <begin position="146"/>
        <end position="167"/>
    </location>
</feature>
<dbReference type="EMBL" id="CAMXCT020001081">
    <property type="protein sequence ID" value="CAL1139800.1"/>
    <property type="molecule type" value="Genomic_DNA"/>
</dbReference>
<feature type="compositionally biased region" description="Basic and acidic residues" evidence="2">
    <location>
        <begin position="892"/>
        <end position="901"/>
    </location>
</feature>
<feature type="region of interest" description="Disordered" evidence="2">
    <location>
        <begin position="1004"/>
        <end position="1035"/>
    </location>
</feature>
<feature type="compositionally biased region" description="Basic and acidic residues" evidence="2">
    <location>
        <begin position="650"/>
        <end position="659"/>
    </location>
</feature>